<protein>
    <submittedName>
        <fullName evidence="1">Uncharacterized protein</fullName>
    </submittedName>
</protein>
<accession>A0A1H1MUE6</accession>
<sequence length="183" mass="20616">MSNDLPNILYEYIGRVVVKAAELERALAEVYTTLTLGPPDGTTEEDERRAFVKTWASRPGTLMAAEMQKPDAGVPDHRRDEFDEYLSEVTTALEFRHGVAHSVWLQVEDTLWGTRYPRKSSNGQGNRTSGVAHVGETEATLMEQVATLSWLIHWAYIWLGRFEAEWLSGRLPVRPQPGDEATS</sequence>
<dbReference type="AlphaFoldDB" id="A0A1H1MUE6"/>
<gene>
    <name evidence="1" type="ORF">SAMN04489717_0974</name>
</gene>
<dbReference type="RefSeq" id="WP_157728228.1">
    <property type="nucleotide sequence ID" value="NZ_LT629732.1"/>
</dbReference>
<evidence type="ECO:0000313" key="1">
    <source>
        <dbReference type="EMBL" id="SDR90503.1"/>
    </source>
</evidence>
<reference evidence="1 2" key="1">
    <citation type="submission" date="2016-10" db="EMBL/GenBank/DDBJ databases">
        <authorList>
            <person name="de Groot N.N."/>
        </authorList>
    </citation>
    <scope>NUCLEOTIDE SEQUENCE [LARGE SCALE GENOMIC DNA]</scope>
    <source>
        <strain evidence="1 2">DSM 22024</strain>
    </source>
</reference>
<keyword evidence="2" id="KW-1185">Reference proteome</keyword>
<dbReference type="EMBL" id="LT629732">
    <property type="protein sequence ID" value="SDR90503.1"/>
    <property type="molecule type" value="Genomic_DNA"/>
</dbReference>
<name>A0A1H1MUE6_9ACTN</name>
<evidence type="ECO:0000313" key="2">
    <source>
        <dbReference type="Proteomes" id="UP000198983"/>
    </source>
</evidence>
<organism evidence="1 2">
    <name type="scientific">Actinopolymorpha singaporensis</name>
    <dbReference type="NCBI Taxonomy" id="117157"/>
    <lineage>
        <taxon>Bacteria</taxon>
        <taxon>Bacillati</taxon>
        <taxon>Actinomycetota</taxon>
        <taxon>Actinomycetes</taxon>
        <taxon>Propionibacteriales</taxon>
        <taxon>Actinopolymorphaceae</taxon>
        <taxon>Actinopolymorpha</taxon>
    </lineage>
</organism>
<dbReference type="Proteomes" id="UP000198983">
    <property type="component" value="Chromosome I"/>
</dbReference>
<proteinExistence type="predicted"/>